<evidence type="ECO:0000256" key="3">
    <source>
        <dbReference type="ARBA" id="ARBA00022833"/>
    </source>
</evidence>
<dbReference type="AlphaFoldDB" id="A0A369J579"/>
<dbReference type="InterPro" id="IPR002893">
    <property type="entry name" value="Znf_MYND"/>
</dbReference>
<evidence type="ECO:0000259" key="5">
    <source>
        <dbReference type="PROSITE" id="PS50865"/>
    </source>
</evidence>
<dbReference type="Proteomes" id="UP000076154">
    <property type="component" value="Unassembled WGS sequence"/>
</dbReference>
<feature type="domain" description="MYND-type" evidence="5">
    <location>
        <begin position="490"/>
        <end position="533"/>
    </location>
</feature>
<sequence>MKKRSSPLSPGFPAQGLSSDLGPIWSAMSNYSFSGLNSDAFSIDDLSMKLYGPNPSKVALKSLPTPIQTFVAKASQQSIPDFWKLLRRVQTDKALMNCPEIIDVILGHLSKPVPPPTPYITGKEKHLIEVASVALYGLSLLTMYHTPYLTRENSLLGPKFNSSWPSIWEWMKFLYYQTENGLDMTFDAQTRPSTKVRRQTMLNIQRIICSFSFWHSDLTWQAMKATPRLFLMLAEIWARQQEALADIGIDKMFPDHAKLITTLSAFIPPAEDQNATRLLFSAMGDKMSTFAMALSNAIHYSAHGNPCWMTIYPLFGTLRATLSFHSAEFSNILLSMNVMEDVCHILDRYSSPPLQLAEILSSLRGQWVMTSLLSISGSSRGTDGFTWMIQAIRSKLLISLLKCACWPAFDVDGLACKVLEILSPYLVYRSILRVVGPSLQSPEVPALVAGLPRTGNFWRAWLTFTGKVETFMKHKMAFDKAGKYRQKCDAPGCTNQETGSEIFRLCGGCQYTYYCSKACQQRDWKSGEHRQFCEQLHKGHRDGMKTPISARDCAFFVFLLNETMDAQKANIMESMNQIFPYISNERYPRLHLHLNISPPVLRPFLAEQCAPFADDSYNFRRLDKLPYPPGKLPVFETTVEVPYGDATLTLTLHSRHTGDLFGWAFVSVDPREGR</sequence>
<evidence type="ECO:0000256" key="1">
    <source>
        <dbReference type="ARBA" id="ARBA00022723"/>
    </source>
</evidence>
<dbReference type="Pfam" id="PF01753">
    <property type="entry name" value="zf-MYND"/>
    <property type="match status" value="1"/>
</dbReference>
<evidence type="ECO:0000313" key="6">
    <source>
        <dbReference type="EMBL" id="RDB14664.1"/>
    </source>
</evidence>
<dbReference type="SUPFAM" id="SSF144232">
    <property type="entry name" value="HIT/MYND zinc finger-like"/>
    <property type="match status" value="1"/>
</dbReference>
<gene>
    <name evidence="6" type="ORF">Hypma_016494</name>
</gene>
<evidence type="ECO:0000313" key="7">
    <source>
        <dbReference type="Proteomes" id="UP000076154"/>
    </source>
</evidence>
<proteinExistence type="predicted"/>
<dbReference type="OrthoDB" id="2930976at2759"/>
<dbReference type="GO" id="GO:0008270">
    <property type="term" value="F:zinc ion binding"/>
    <property type="evidence" value="ECO:0007669"/>
    <property type="project" value="UniProtKB-KW"/>
</dbReference>
<reference evidence="6" key="1">
    <citation type="submission" date="2018-04" db="EMBL/GenBank/DDBJ databases">
        <title>Whole genome sequencing of Hypsizygus marmoreus.</title>
        <authorList>
            <person name="Choi I.-G."/>
            <person name="Min B."/>
            <person name="Kim J.-G."/>
            <person name="Kim S."/>
            <person name="Oh Y.-L."/>
            <person name="Kong W.-S."/>
            <person name="Park H."/>
            <person name="Jeong J."/>
            <person name="Song E.-S."/>
        </authorList>
    </citation>
    <scope>NUCLEOTIDE SEQUENCE [LARGE SCALE GENOMIC DNA]</scope>
    <source>
        <strain evidence="6">51987-8</strain>
    </source>
</reference>
<dbReference type="Gene3D" id="6.10.140.2220">
    <property type="match status" value="1"/>
</dbReference>
<dbReference type="EMBL" id="LUEZ02000096">
    <property type="protein sequence ID" value="RDB14664.1"/>
    <property type="molecule type" value="Genomic_DNA"/>
</dbReference>
<dbReference type="STRING" id="39966.A0A369J579"/>
<dbReference type="PROSITE" id="PS50865">
    <property type="entry name" value="ZF_MYND_2"/>
    <property type="match status" value="1"/>
</dbReference>
<keyword evidence="3" id="KW-0862">Zinc</keyword>
<keyword evidence="7" id="KW-1185">Reference proteome</keyword>
<protein>
    <recommendedName>
        <fullName evidence="5">MYND-type domain-containing protein</fullName>
    </recommendedName>
</protein>
<keyword evidence="2 4" id="KW-0863">Zinc-finger</keyword>
<accession>A0A369J579</accession>
<comment type="caution">
    <text evidence="6">The sequence shown here is derived from an EMBL/GenBank/DDBJ whole genome shotgun (WGS) entry which is preliminary data.</text>
</comment>
<organism evidence="6 7">
    <name type="scientific">Hypsizygus marmoreus</name>
    <name type="common">White beech mushroom</name>
    <name type="synonym">Agaricus marmoreus</name>
    <dbReference type="NCBI Taxonomy" id="39966"/>
    <lineage>
        <taxon>Eukaryota</taxon>
        <taxon>Fungi</taxon>
        <taxon>Dikarya</taxon>
        <taxon>Basidiomycota</taxon>
        <taxon>Agaricomycotina</taxon>
        <taxon>Agaricomycetes</taxon>
        <taxon>Agaricomycetidae</taxon>
        <taxon>Agaricales</taxon>
        <taxon>Tricholomatineae</taxon>
        <taxon>Lyophyllaceae</taxon>
        <taxon>Hypsizygus</taxon>
    </lineage>
</organism>
<evidence type="ECO:0000256" key="4">
    <source>
        <dbReference type="PROSITE-ProRule" id="PRU00134"/>
    </source>
</evidence>
<keyword evidence="1" id="KW-0479">Metal-binding</keyword>
<dbReference type="InParanoid" id="A0A369J579"/>
<evidence type="ECO:0000256" key="2">
    <source>
        <dbReference type="ARBA" id="ARBA00022771"/>
    </source>
</evidence>
<name>A0A369J579_HYPMA</name>